<organism evidence="2 3">
    <name type="scientific">Pseudomonas typographi</name>
    <dbReference type="NCBI Taxonomy" id="2715964"/>
    <lineage>
        <taxon>Bacteria</taxon>
        <taxon>Pseudomonadati</taxon>
        <taxon>Pseudomonadota</taxon>
        <taxon>Gammaproteobacteria</taxon>
        <taxon>Pseudomonadales</taxon>
        <taxon>Pseudomonadaceae</taxon>
        <taxon>Pseudomonas</taxon>
    </lineage>
</organism>
<protein>
    <recommendedName>
        <fullName evidence="1">LysR substrate-binding domain-containing protein</fullName>
    </recommendedName>
</protein>
<reference evidence="2 3" key="1">
    <citation type="journal article" date="2020" name="Insects">
        <title>Bacteria Belonging to Pseudomonas typographi sp. nov. from the Bark Beetle Ips typographus Have Genomic Potential to Aid in the Host Ecology.</title>
        <authorList>
            <person name="Peral-Aranega E."/>
            <person name="Saati-Santamaria Z."/>
            <person name="Kolarik M."/>
            <person name="Rivas R."/>
            <person name="Garcia-Fraile P."/>
        </authorList>
    </citation>
    <scope>NUCLEOTIDE SEQUENCE [LARGE SCALE GENOMIC DNA]</scope>
    <source>
        <strain evidence="2 3">CA3A</strain>
    </source>
</reference>
<keyword evidence="3" id="KW-1185">Reference proteome</keyword>
<proteinExistence type="predicted"/>
<evidence type="ECO:0000313" key="2">
    <source>
        <dbReference type="EMBL" id="MBD1597544.1"/>
    </source>
</evidence>
<gene>
    <name evidence="2" type="ORF">HAQ05_02305</name>
</gene>
<dbReference type="SUPFAM" id="SSF53850">
    <property type="entry name" value="Periplasmic binding protein-like II"/>
    <property type="match status" value="1"/>
</dbReference>
<feature type="domain" description="LysR substrate-binding" evidence="1">
    <location>
        <begin position="2"/>
        <end position="158"/>
    </location>
</feature>
<evidence type="ECO:0000259" key="1">
    <source>
        <dbReference type="Pfam" id="PF03466"/>
    </source>
</evidence>
<dbReference type="PANTHER" id="PTHR30427">
    <property type="entry name" value="TRANSCRIPTIONAL ACTIVATOR PROTEIN LYSR"/>
    <property type="match status" value="1"/>
</dbReference>
<dbReference type="InterPro" id="IPR005119">
    <property type="entry name" value="LysR_subst-bd"/>
</dbReference>
<accession>A0ABR7YWG4</accession>
<name>A0ABR7YWG4_9PSED</name>
<dbReference type="PANTHER" id="PTHR30427:SF1">
    <property type="entry name" value="TRANSCRIPTIONAL ACTIVATOR PROTEIN LYSR"/>
    <property type="match status" value="1"/>
</dbReference>
<dbReference type="Proteomes" id="UP000805841">
    <property type="component" value="Unassembled WGS sequence"/>
</dbReference>
<dbReference type="Pfam" id="PF03466">
    <property type="entry name" value="LysR_substrate"/>
    <property type="match status" value="1"/>
</dbReference>
<sequence>MVDWVSAQKSDIGIGLLAQDRPGLEFRRLMQVEGVCVLPADHSLKDKGIITPRDLEGEPFIALSTEDRTRFLVDQFFRGRDRQRIIVAETQMSEAACQLVASGAGVSIVEPFSTRGFSAQEIVVKPISPAVYFDLWLMYPTYRPISGITASFAYFLEAELHRYLVQNHFGFVPFPLSLGD</sequence>
<dbReference type="EMBL" id="JAAOCA010000002">
    <property type="protein sequence ID" value="MBD1597544.1"/>
    <property type="molecule type" value="Genomic_DNA"/>
</dbReference>
<evidence type="ECO:0000313" key="3">
    <source>
        <dbReference type="Proteomes" id="UP000805841"/>
    </source>
</evidence>
<dbReference type="Gene3D" id="3.40.190.290">
    <property type="match status" value="1"/>
</dbReference>
<comment type="caution">
    <text evidence="2">The sequence shown here is derived from an EMBL/GenBank/DDBJ whole genome shotgun (WGS) entry which is preliminary data.</text>
</comment>